<dbReference type="PANTHER" id="PTHR33492:SF19">
    <property type="entry name" value="MYB-LIKE DOMAIN-CONTAINING PROTEIN"/>
    <property type="match status" value="1"/>
</dbReference>
<dbReference type="EMBL" id="JBJQOH010000002">
    <property type="protein sequence ID" value="KAL3695297.1"/>
    <property type="molecule type" value="Genomic_DNA"/>
</dbReference>
<name>A0ABD3HUW8_9MARC</name>
<feature type="region of interest" description="Disordered" evidence="1">
    <location>
        <begin position="1"/>
        <end position="22"/>
    </location>
</feature>
<organism evidence="2 3">
    <name type="scientific">Riccia sorocarpa</name>
    <dbReference type="NCBI Taxonomy" id="122646"/>
    <lineage>
        <taxon>Eukaryota</taxon>
        <taxon>Viridiplantae</taxon>
        <taxon>Streptophyta</taxon>
        <taxon>Embryophyta</taxon>
        <taxon>Marchantiophyta</taxon>
        <taxon>Marchantiopsida</taxon>
        <taxon>Marchantiidae</taxon>
        <taxon>Marchantiales</taxon>
        <taxon>Ricciaceae</taxon>
        <taxon>Riccia</taxon>
    </lineage>
</organism>
<dbReference type="Gene3D" id="1.10.10.60">
    <property type="entry name" value="Homeodomain-like"/>
    <property type="match status" value="1"/>
</dbReference>
<gene>
    <name evidence="2" type="ORF">R1sor_009373</name>
</gene>
<dbReference type="Proteomes" id="UP001633002">
    <property type="component" value="Unassembled WGS sequence"/>
</dbReference>
<evidence type="ECO:0000313" key="3">
    <source>
        <dbReference type="Proteomes" id="UP001633002"/>
    </source>
</evidence>
<reference evidence="2 3" key="1">
    <citation type="submission" date="2024-09" db="EMBL/GenBank/DDBJ databases">
        <title>Chromosome-scale assembly of Riccia sorocarpa.</title>
        <authorList>
            <person name="Paukszto L."/>
        </authorList>
    </citation>
    <scope>NUCLEOTIDE SEQUENCE [LARGE SCALE GENOMIC DNA]</scope>
    <source>
        <strain evidence="2">LP-2024</strain>
        <tissue evidence="2">Aerial parts of the thallus</tissue>
    </source>
</reference>
<dbReference type="AlphaFoldDB" id="A0ABD3HUW8"/>
<dbReference type="PANTHER" id="PTHR33492">
    <property type="entry name" value="OSJNBA0043A12.37 PROTEIN-RELATED"/>
    <property type="match status" value="1"/>
</dbReference>
<protein>
    <recommendedName>
        <fullName evidence="4">Myb-like domain-containing protein</fullName>
    </recommendedName>
</protein>
<comment type="caution">
    <text evidence="2">The sequence shown here is derived from an EMBL/GenBank/DDBJ whole genome shotgun (WGS) entry which is preliminary data.</text>
</comment>
<sequence>MPSPVTRVGAGDNDEDDGENTVCGREDWETKLLIEAKKLEEMDCCTNREQMVNVGKKWRKIVSRLALQGMRTTVQRFKNKWNTTIREFKKINDHEGKTGNAPYASNTPNQRRETNLEMDFDVEWIDWIASFLALRPCLLLVVDSSAPGRAMSIIDDSDVALPTLSGMTGKRKCTVRIPDLLSLVYGEACFKRTIRMNRESFQKLLNLVDQPCGSNLLIIGIR</sequence>
<evidence type="ECO:0000256" key="1">
    <source>
        <dbReference type="SAM" id="MobiDB-lite"/>
    </source>
</evidence>
<proteinExistence type="predicted"/>
<keyword evidence="3" id="KW-1185">Reference proteome</keyword>
<accession>A0ABD3HUW8</accession>
<evidence type="ECO:0008006" key="4">
    <source>
        <dbReference type="Google" id="ProtNLM"/>
    </source>
</evidence>
<evidence type="ECO:0000313" key="2">
    <source>
        <dbReference type="EMBL" id="KAL3695297.1"/>
    </source>
</evidence>